<accession>A0A2M8PGJ2</accession>
<dbReference type="Proteomes" id="UP000229681">
    <property type="component" value="Unassembled WGS sequence"/>
</dbReference>
<comment type="caution">
    <text evidence="11">The sequence shown here is derived from an EMBL/GenBank/DDBJ whole genome shotgun (WGS) entry which is preliminary data.</text>
</comment>
<dbReference type="PANTHER" id="PTHR30081:SF8">
    <property type="entry name" value="PROTEIN TRANSLOCASE SUBUNIT SECF"/>
    <property type="match status" value="1"/>
</dbReference>
<evidence type="ECO:0000313" key="13">
    <source>
        <dbReference type="Proteomes" id="UP000228947"/>
    </source>
</evidence>
<dbReference type="GO" id="GO:0005886">
    <property type="term" value="C:plasma membrane"/>
    <property type="evidence" value="ECO:0007669"/>
    <property type="project" value="UniProtKB-SubCell"/>
</dbReference>
<dbReference type="Pfam" id="PF02355">
    <property type="entry name" value="SecD_SecF_C"/>
    <property type="match status" value="1"/>
</dbReference>
<feature type="transmembrane region" description="Helical" evidence="9">
    <location>
        <begin position="12"/>
        <end position="33"/>
    </location>
</feature>
<proteinExistence type="inferred from homology"/>
<evidence type="ECO:0000259" key="10">
    <source>
        <dbReference type="Pfam" id="PF02355"/>
    </source>
</evidence>
<dbReference type="AlphaFoldDB" id="A0A2M8PGJ2"/>
<comment type="subunit">
    <text evidence="9">Forms a complex with SecD. Part of the essential Sec protein translocation apparatus which comprises SecA, SecYEG and auxiliary proteins SecDF. Other proteins may also be involved.</text>
</comment>
<organism evidence="11 14">
    <name type="scientific">Candidatus Thermofonsia Clade 1 bacterium</name>
    <dbReference type="NCBI Taxonomy" id="2364210"/>
    <lineage>
        <taxon>Bacteria</taxon>
        <taxon>Bacillati</taxon>
        <taxon>Chloroflexota</taxon>
        <taxon>Candidatus Thermofontia</taxon>
        <taxon>Candidatus Thermofonsia Clade 1</taxon>
    </lineage>
</organism>
<feature type="transmembrane region" description="Helical" evidence="9">
    <location>
        <begin position="183"/>
        <end position="206"/>
    </location>
</feature>
<dbReference type="HAMAP" id="MF_01464_B">
    <property type="entry name" value="SecF_B"/>
    <property type="match status" value="1"/>
</dbReference>
<dbReference type="PRINTS" id="PR01755">
    <property type="entry name" value="SECFTRNLCASE"/>
</dbReference>
<sequence length="333" mass="36435">MVNFVKYRRFYYLFSALLILGGIVAMLISTQTYRERSIVRLSIDFIGGALFQLEFEPVPGQVPGRLTGAAIQQAFTSAGLTDVTAQQVGIGETYRWQVRANFGDDSAEQIEAIAKNLTELGQQLNLSFDAQRFRENFSEVSPVVGNEVTNAALVATAVASALVLLWIVLAFRNLKHAFRYGVTALIAMVHDVLVMLGAMSLMGLIAGWEADALFLTAVLTVVGYSVQDTIVVFDRIRENDVRHRGEPYELIVNRSLLETIQRSLMTQIAVGFVLVALLLLTSGSIQQFVGILLVGLLSGSYSSIFIAVPLLVSWENGEIPFVNRAAKRQAAAA</sequence>
<gene>
    <name evidence="9 11" type="primary">secF</name>
    <name evidence="11" type="ORF">CUN49_04245</name>
    <name evidence="12" type="ORF">CUN50_02880</name>
</gene>
<name>A0A2M8PGJ2_9CHLR</name>
<comment type="function">
    <text evidence="9">Part of the Sec protein translocase complex. Interacts with the SecYEG preprotein conducting channel. SecDF uses the proton motive force (PMF) to complete protein translocation after the ATP-dependent function of SecA.</text>
</comment>
<dbReference type="InterPro" id="IPR022645">
    <property type="entry name" value="SecD/SecF_bac"/>
</dbReference>
<feature type="transmembrane region" description="Helical" evidence="9">
    <location>
        <begin position="291"/>
        <end position="314"/>
    </location>
</feature>
<keyword evidence="4 9" id="KW-0812">Transmembrane</keyword>
<dbReference type="GO" id="GO:0065002">
    <property type="term" value="P:intracellular protein transmembrane transport"/>
    <property type="evidence" value="ECO:0007669"/>
    <property type="project" value="UniProtKB-UniRule"/>
</dbReference>
<dbReference type="NCBIfam" id="TIGR00966">
    <property type="entry name" value="transloc_SecF"/>
    <property type="match status" value="1"/>
</dbReference>
<dbReference type="GO" id="GO:0015450">
    <property type="term" value="F:protein-transporting ATPase activity"/>
    <property type="evidence" value="ECO:0007669"/>
    <property type="project" value="InterPro"/>
</dbReference>
<keyword evidence="7 9" id="KW-0811">Translocation</keyword>
<evidence type="ECO:0000256" key="4">
    <source>
        <dbReference type="ARBA" id="ARBA00022692"/>
    </source>
</evidence>
<reference evidence="13 14" key="1">
    <citation type="submission" date="2017-11" db="EMBL/GenBank/DDBJ databases">
        <title>Evolution of Phototrophy in the Chloroflexi Phylum Driven by Horizontal Gene Transfer.</title>
        <authorList>
            <person name="Ward L.M."/>
            <person name="Hemp J."/>
            <person name="Shih P.M."/>
            <person name="Mcglynn S.E."/>
            <person name="Fischer W."/>
        </authorList>
    </citation>
    <scope>NUCLEOTIDE SEQUENCE [LARGE SCALE GENOMIC DNA]</scope>
    <source>
        <strain evidence="12">CP1_1M</strain>
        <strain evidence="11">JP3_13</strain>
    </source>
</reference>
<comment type="similarity">
    <text evidence="9">Belongs to the SecD/SecF family. SecF subfamily.</text>
</comment>
<evidence type="ECO:0000313" key="11">
    <source>
        <dbReference type="EMBL" id="PJF36677.1"/>
    </source>
</evidence>
<keyword evidence="2 9" id="KW-0813">Transport</keyword>
<dbReference type="PANTHER" id="PTHR30081">
    <property type="entry name" value="PROTEIN-EXPORT MEMBRANE PROTEIN SEC"/>
    <property type="match status" value="1"/>
</dbReference>
<evidence type="ECO:0000256" key="6">
    <source>
        <dbReference type="ARBA" id="ARBA00022989"/>
    </source>
</evidence>
<feature type="transmembrane region" description="Helical" evidence="9">
    <location>
        <begin position="151"/>
        <end position="171"/>
    </location>
</feature>
<evidence type="ECO:0000313" key="12">
    <source>
        <dbReference type="EMBL" id="PJF42762.1"/>
    </source>
</evidence>
<evidence type="ECO:0000256" key="3">
    <source>
        <dbReference type="ARBA" id="ARBA00022475"/>
    </source>
</evidence>
<feature type="domain" description="Protein export membrane protein SecD/SecF C-terminal" evidence="10">
    <location>
        <begin position="133"/>
        <end position="315"/>
    </location>
</feature>
<feature type="transmembrane region" description="Helical" evidence="9">
    <location>
        <begin position="212"/>
        <end position="233"/>
    </location>
</feature>
<dbReference type="SUPFAM" id="SSF82866">
    <property type="entry name" value="Multidrug efflux transporter AcrB transmembrane domain"/>
    <property type="match status" value="1"/>
</dbReference>
<dbReference type="EMBL" id="PGTM01000038">
    <property type="protein sequence ID" value="PJF36677.1"/>
    <property type="molecule type" value="Genomic_DNA"/>
</dbReference>
<keyword evidence="3 9" id="KW-1003">Cell membrane</keyword>
<evidence type="ECO:0000256" key="2">
    <source>
        <dbReference type="ARBA" id="ARBA00022448"/>
    </source>
</evidence>
<evidence type="ECO:0000256" key="1">
    <source>
        <dbReference type="ARBA" id="ARBA00004651"/>
    </source>
</evidence>
<dbReference type="Proteomes" id="UP000228947">
    <property type="component" value="Unassembled WGS sequence"/>
</dbReference>
<keyword evidence="8 9" id="KW-0472">Membrane</keyword>
<keyword evidence="6 9" id="KW-1133">Transmembrane helix</keyword>
<dbReference type="InterPro" id="IPR048634">
    <property type="entry name" value="SecD_SecF_C"/>
</dbReference>
<dbReference type="Gene3D" id="1.20.1640.10">
    <property type="entry name" value="Multidrug efflux transporter AcrB transmembrane domain"/>
    <property type="match status" value="1"/>
</dbReference>
<dbReference type="EMBL" id="PGTL01000009">
    <property type="protein sequence ID" value="PJF42762.1"/>
    <property type="molecule type" value="Genomic_DNA"/>
</dbReference>
<keyword evidence="5 9" id="KW-0653">Protein transport</keyword>
<evidence type="ECO:0000256" key="5">
    <source>
        <dbReference type="ARBA" id="ARBA00022927"/>
    </source>
</evidence>
<comment type="subcellular location">
    <subcellularLocation>
        <location evidence="1 9">Cell membrane</location>
        <topology evidence="1 9">Multi-pass membrane protein</topology>
    </subcellularLocation>
</comment>
<protein>
    <recommendedName>
        <fullName evidence="9">Protein-export membrane protein SecF</fullName>
    </recommendedName>
</protein>
<dbReference type="InterPro" id="IPR005665">
    <property type="entry name" value="SecF_bac"/>
</dbReference>
<evidence type="ECO:0000313" key="14">
    <source>
        <dbReference type="Proteomes" id="UP000229681"/>
    </source>
</evidence>
<evidence type="ECO:0000256" key="7">
    <source>
        <dbReference type="ARBA" id="ARBA00023010"/>
    </source>
</evidence>
<evidence type="ECO:0000256" key="8">
    <source>
        <dbReference type="ARBA" id="ARBA00023136"/>
    </source>
</evidence>
<evidence type="ECO:0000256" key="9">
    <source>
        <dbReference type="HAMAP-Rule" id="MF_01464"/>
    </source>
</evidence>
<dbReference type="GO" id="GO:0006605">
    <property type="term" value="P:protein targeting"/>
    <property type="evidence" value="ECO:0007669"/>
    <property type="project" value="UniProtKB-UniRule"/>
</dbReference>
<dbReference type="InterPro" id="IPR022813">
    <property type="entry name" value="SecD/SecF_arch_bac"/>
</dbReference>
<dbReference type="GO" id="GO:0043952">
    <property type="term" value="P:protein transport by the Sec complex"/>
    <property type="evidence" value="ECO:0007669"/>
    <property type="project" value="UniProtKB-UniRule"/>
</dbReference>
<feature type="transmembrane region" description="Helical" evidence="9">
    <location>
        <begin position="264"/>
        <end position="285"/>
    </location>
</feature>